<evidence type="ECO:0000313" key="3">
    <source>
        <dbReference type="Proteomes" id="UP000256964"/>
    </source>
</evidence>
<name>A0A371D7Y1_9APHY</name>
<evidence type="ECO:0000313" key="2">
    <source>
        <dbReference type="EMBL" id="RDX48629.1"/>
    </source>
</evidence>
<dbReference type="OrthoDB" id="2913041at2759"/>
<proteinExistence type="predicted"/>
<dbReference type="AlphaFoldDB" id="A0A371D7Y1"/>
<sequence length="322" mass="35658">MSVATAFPPLIIPTMARAQSQSRTDAITMYPTSPLRVFPPPAPVIRRPLRDRCGVSLTLEIDAPFKALRVQGPWSPKNHTQPHRTNLPRRRNPKPCFTNFKDVKVEFPRHRTSRAATPKYAPAPIPVPADIPTPLQPPKAHETHLQPIIPALWVAFGQTHDRTYEDGFTHIVDVCYSDAASGTSERLWEGRVQRLKLILPESARKWEGRAALALTDAQLRAARDFIAEGLPHQLAALPDQTDVRVLVTAPPGRPTDAMCVLGCYLAFVAGRGVETVLQCIDEEECILSAWKGEVSGEEMERIEKIARAWSWLSAVATAAGRP</sequence>
<dbReference type="EMBL" id="KZ857410">
    <property type="protein sequence ID" value="RDX48629.1"/>
    <property type="molecule type" value="Genomic_DNA"/>
</dbReference>
<reference evidence="2 3" key="1">
    <citation type="journal article" date="2018" name="Biotechnol. Biofuels">
        <title>Integrative visual omics of the white-rot fungus Polyporus brumalis exposes the biotechnological potential of its oxidative enzymes for delignifying raw plant biomass.</title>
        <authorList>
            <person name="Miyauchi S."/>
            <person name="Rancon A."/>
            <person name="Drula E."/>
            <person name="Hage H."/>
            <person name="Chaduli D."/>
            <person name="Favel A."/>
            <person name="Grisel S."/>
            <person name="Henrissat B."/>
            <person name="Herpoel-Gimbert I."/>
            <person name="Ruiz-Duenas F.J."/>
            <person name="Chevret D."/>
            <person name="Hainaut M."/>
            <person name="Lin J."/>
            <person name="Wang M."/>
            <person name="Pangilinan J."/>
            <person name="Lipzen A."/>
            <person name="Lesage-Meessen L."/>
            <person name="Navarro D."/>
            <person name="Riley R."/>
            <person name="Grigoriev I.V."/>
            <person name="Zhou S."/>
            <person name="Raouche S."/>
            <person name="Rosso M.N."/>
        </authorList>
    </citation>
    <scope>NUCLEOTIDE SEQUENCE [LARGE SCALE GENOMIC DNA]</scope>
    <source>
        <strain evidence="2 3">BRFM 1820</strain>
    </source>
</reference>
<evidence type="ECO:0000256" key="1">
    <source>
        <dbReference type="SAM" id="MobiDB-lite"/>
    </source>
</evidence>
<organism evidence="2 3">
    <name type="scientific">Lentinus brumalis</name>
    <dbReference type="NCBI Taxonomy" id="2498619"/>
    <lineage>
        <taxon>Eukaryota</taxon>
        <taxon>Fungi</taxon>
        <taxon>Dikarya</taxon>
        <taxon>Basidiomycota</taxon>
        <taxon>Agaricomycotina</taxon>
        <taxon>Agaricomycetes</taxon>
        <taxon>Polyporales</taxon>
        <taxon>Polyporaceae</taxon>
        <taxon>Lentinus</taxon>
    </lineage>
</organism>
<protein>
    <submittedName>
        <fullName evidence="2">Uncharacterized protein</fullName>
    </submittedName>
</protein>
<accession>A0A371D7Y1</accession>
<gene>
    <name evidence="2" type="ORF">OH76DRAFT_644160</name>
</gene>
<dbReference type="Proteomes" id="UP000256964">
    <property type="component" value="Unassembled WGS sequence"/>
</dbReference>
<keyword evidence="3" id="KW-1185">Reference proteome</keyword>
<feature type="region of interest" description="Disordered" evidence="1">
    <location>
        <begin position="72"/>
        <end position="95"/>
    </location>
</feature>
<feature type="compositionally biased region" description="Basic residues" evidence="1">
    <location>
        <begin position="80"/>
        <end position="93"/>
    </location>
</feature>